<dbReference type="Proteomes" id="UP000286100">
    <property type="component" value="Unassembled WGS sequence"/>
</dbReference>
<feature type="signal peptide" evidence="1">
    <location>
        <begin position="1"/>
        <end position="30"/>
    </location>
</feature>
<feature type="chain" id="PRO_5019390460" evidence="1">
    <location>
        <begin position="31"/>
        <end position="610"/>
    </location>
</feature>
<keyword evidence="3" id="KW-1185">Reference proteome</keyword>
<evidence type="ECO:0000313" key="2">
    <source>
        <dbReference type="EMBL" id="RJF93576.1"/>
    </source>
</evidence>
<name>A0A418WQU9_9SPHN</name>
<dbReference type="RefSeq" id="WP_119759892.1">
    <property type="nucleotide sequence ID" value="NZ_QYUM01000002.1"/>
</dbReference>
<gene>
    <name evidence="2" type="ORF">D3876_04465</name>
</gene>
<dbReference type="Pfam" id="PF05960">
    <property type="entry name" value="DUF885"/>
    <property type="match status" value="1"/>
</dbReference>
<protein>
    <submittedName>
        <fullName evidence="2">DUF885 domain-containing protein</fullName>
    </submittedName>
</protein>
<dbReference type="PANTHER" id="PTHR33361">
    <property type="entry name" value="GLR0591 PROTEIN"/>
    <property type="match status" value="1"/>
</dbReference>
<dbReference type="InterPro" id="IPR010281">
    <property type="entry name" value="DUF885"/>
</dbReference>
<proteinExistence type="predicted"/>
<keyword evidence="1" id="KW-0732">Signal</keyword>
<organism evidence="2 3">
    <name type="scientific">Sphingomonas cavernae</name>
    <dbReference type="NCBI Taxonomy" id="2320861"/>
    <lineage>
        <taxon>Bacteria</taxon>
        <taxon>Pseudomonadati</taxon>
        <taxon>Pseudomonadota</taxon>
        <taxon>Alphaproteobacteria</taxon>
        <taxon>Sphingomonadales</taxon>
        <taxon>Sphingomonadaceae</taxon>
        <taxon>Sphingomonas</taxon>
    </lineage>
</organism>
<evidence type="ECO:0000256" key="1">
    <source>
        <dbReference type="SAM" id="SignalP"/>
    </source>
</evidence>
<sequence length="610" mass="68161">MRVIRPALSAIALAAAAPLMGLAVATPAQAQADQNAAILKFFADYDAAQLARSPLSKSFRGIKDADYGKWDEFTDAADQREFDADQAALKAMRAKFDPAKLNAENALSFRLFEKMIERNARAWQYRDYGYVFDQMNGPQSQLPAFLINIHRIDTKQDAEAYVSRLNGLGPAIDQFIAESKARADAGVMPPKWVYPYVISDSKNVISGFPFTRIATEAPLYADLKAKVSKLDIPQGEKDALLAAGADALVKAVKPAFGRLVAEMERQQAIAGTDDGVWRFKEGAGYYAERLANYTTTAMTPDQIHQVGLDNVARIHGEMREIMKKTGFKGDLPAFFKFMREDKRFYAPNTDEGRALYLKDTEQAKQWVTAKLPEWFATLPQAPLEVKRVEAFREKSAGKAFYQRPSPDGTRPGTYYANLYNMADMPLTEVEALFYHEGLPGHHLQLAIQTELKDVPAFRQFGGVTAYSEGWGLYSEKLAKDMGLYTDPYRDFGRLQLELHRAIRLVVDSGLHHKKWTREQAIKYVEDNSADAPGGIVKAIERYIVYPGQATAYLVGRLKISELRDRAQKKLGDRFDVRAFHDVILKSGPVPLDVMEERVDAWIAGAGGRAS</sequence>
<dbReference type="AlphaFoldDB" id="A0A418WQU9"/>
<dbReference type="PANTHER" id="PTHR33361:SF16">
    <property type="entry name" value="DUF885 DOMAIN-CONTAINING PROTEIN"/>
    <property type="match status" value="1"/>
</dbReference>
<evidence type="ECO:0000313" key="3">
    <source>
        <dbReference type="Proteomes" id="UP000286100"/>
    </source>
</evidence>
<comment type="caution">
    <text evidence="2">The sequence shown here is derived from an EMBL/GenBank/DDBJ whole genome shotgun (WGS) entry which is preliminary data.</text>
</comment>
<reference evidence="2 3" key="1">
    <citation type="submission" date="2018-09" db="EMBL/GenBank/DDBJ databases">
        <authorList>
            <person name="Zhu H."/>
        </authorList>
    </citation>
    <scope>NUCLEOTIDE SEQUENCE [LARGE SCALE GENOMIC DNA]</scope>
    <source>
        <strain evidence="2 3">K2R01-6</strain>
    </source>
</reference>
<dbReference type="OrthoDB" id="9763405at2"/>
<accession>A0A418WQU9</accession>
<dbReference type="EMBL" id="QYUM01000002">
    <property type="protein sequence ID" value="RJF93576.1"/>
    <property type="molecule type" value="Genomic_DNA"/>
</dbReference>